<accession>A0A135L7P4</accession>
<reference evidence="1 2" key="1">
    <citation type="submission" date="2016-02" db="EMBL/GenBank/DDBJ databases">
        <title>Draft Genome for Tepidibacillus decaturensis nov. sp. Strain Z9, an Anaerobic, Moderately Thermophilic and Heterotrophic Bacterium from Deep Subsurface of the Illinois Basin, USA.</title>
        <authorList>
            <person name="Dong Y."/>
            <person name="Chang J.Y."/>
            <person name="Sanford R."/>
            <person name="Fouke B.W."/>
        </authorList>
    </citation>
    <scope>NUCLEOTIDE SEQUENCE [LARGE SCALE GENOMIC DNA]</scope>
    <source>
        <strain evidence="1 2">Z9</strain>
    </source>
</reference>
<proteinExistence type="predicted"/>
<dbReference type="STRING" id="1413211.U473_03185"/>
<evidence type="ECO:0000313" key="1">
    <source>
        <dbReference type="EMBL" id="KXG44991.1"/>
    </source>
</evidence>
<dbReference type="PANTHER" id="PTHR30217:SF7">
    <property type="entry name" value="TRNA HYDROXYLATION PROTEIN P2"/>
    <property type="match status" value="1"/>
</dbReference>
<keyword evidence="2" id="KW-1185">Reference proteome</keyword>
<protein>
    <submittedName>
        <fullName evidence="1">Peptidase U32</fullName>
    </submittedName>
</protein>
<comment type="caution">
    <text evidence="1">The sequence shown here is derived from an EMBL/GenBank/DDBJ whole genome shotgun (WGS) entry which is preliminary data.</text>
</comment>
<name>A0A135L7P4_9BACI</name>
<organism evidence="1 2">
    <name type="scientific">Tepidibacillus decaturensis</name>
    <dbReference type="NCBI Taxonomy" id="1413211"/>
    <lineage>
        <taxon>Bacteria</taxon>
        <taxon>Bacillati</taxon>
        <taxon>Bacillota</taxon>
        <taxon>Bacilli</taxon>
        <taxon>Bacillales</taxon>
        <taxon>Bacillaceae</taxon>
        <taxon>Tepidibacillus</taxon>
    </lineage>
</organism>
<dbReference type="InterPro" id="IPR001539">
    <property type="entry name" value="Peptidase_U32"/>
</dbReference>
<dbReference type="RefSeq" id="WP_068727421.1">
    <property type="nucleotide sequence ID" value="NZ_LSKU01000001.1"/>
</dbReference>
<dbReference type="OrthoDB" id="9807498at2"/>
<sequence length="304" mass="34428">MKKPELLVTAKDLDELQQLIQAGADAINIGGEAYGLRLPGDFSLEMIQQAVEIAHNQNVKIYVSMNALFHNQALIGLEDYIIKLSEIEVDAIVFGDPAVLMTVKEVAPDLALHWNTETTSTSYETANYWASKGATRAILARELSLQEVIAIKQHVNMEVQVQIHGMTCIFHSKRELVSSYLNYTGSEKKKDTSKESNLFLREHKRPDEQYPVFEDLHGTHIMSCDDICMIEHLGLFIDGGIDSLKIEGLLKTTDYLVKVTALYRKAIDEYVENKSTSVSIEEVEKLQTDQRPLTTGFYFKEQYY</sequence>
<dbReference type="EMBL" id="LSKU01000001">
    <property type="protein sequence ID" value="KXG44991.1"/>
    <property type="molecule type" value="Genomic_DNA"/>
</dbReference>
<dbReference type="Proteomes" id="UP000070352">
    <property type="component" value="Unassembled WGS sequence"/>
</dbReference>
<evidence type="ECO:0000313" key="2">
    <source>
        <dbReference type="Proteomes" id="UP000070352"/>
    </source>
</evidence>
<dbReference type="AlphaFoldDB" id="A0A135L7P4"/>
<dbReference type="Pfam" id="PF01136">
    <property type="entry name" value="Peptidase_U32"/>
    <property type="match status" value="1"/>
</dbReference>
<dbReference type="InterPro" id="IPR051454">
    <property type="entry name" value="RNA/ubiquinone_mod_enzymes"/>
</dbReference>
<dbReference type="PANTHER" id="PTHR30217">
    <property type="entry name" value="PEPTIDASE U32 FAMILY"/>
    <property type="match status" value="1"/>
</dbReference>
<gene>
    <name evidence="1" type="ORF">U473_03185</name>
</gene>